<dbReference type="InterPro" id="IPR010128">
    <property type="entry name" value="ATPase_T1SS_PrtD-like"/>
</dbReference>
<evidence type="ECO:0000256" key="2">
    <source>
        <dbReference type="ARBA" id="ARBA00022475"/>
    </source>
</evidence>
<dbReference type="AlphaFoldDB" id="A0A931J4A6"/>
<dbReference type="EMBL" id="JAEDAK010000009">
    <property type="protein sequence ID" value="MBH9578021.1"/>
    <property type="molecule type" value="Genomic_DNA"/>
</dbReference>
<dbReference type="GO" id="GO:0005524">
    <property type="term" value="F:ATP binding"/>
    <property type="evidence" value="ECO:0007669"/>
    <property type="project" value="UniProtKB-KW"/>
</dbReference>
<keyword evidence="6 8" id="KW-1133">Transmembrane helix</keyword>
<sequence length="581" mass="64080">MNTAVVSAGAPAPQSTVQSPKLGFFERSELGRALWRFRRELLWVCIFSFFANLLSLTSTVYMLQVYDRVMLSGNELTLAALSLLALLFYFVMGFAEWLRSRLLVRAGALFDDRLNTRVFNASFEARLRGMAKNPLQALGDLTNLRQFITGSGVFAVMDLPWMLVYVGVLFLMHRWLGWAALAFCVLQLAMALVSHRLVSSRHKKAQELSLETNGFLQAKLRNAETVEALGMLGNLRRQWLSLYERQLQGQADAQELQRRIQAVTKFVQYFQQSLILAIGAVLALQGSISAGAMIASNALMTNALRPISMVVGLWKQYVETAAAYRRLEQVLADNPVRESAPGDRSLHGQISLRDLSANAPGRKTPILKNLTIDFNPGEVVAIVGPSGAGKSTLARCLLGIWPDTTGEVLLDQRPIAQWSREDLGPQVGYLPQDIEMFEGTIAENIARFEKVDPQQIIEAAQRTGIHDMILRLPKGYDTPMGEAGGLLSGGQRQRIGLARAVIGDPAIVVLDEPNANLDDVGEAALIRAVKDLKARGKTVFMIVHQQHILAAADRVLILENGQISRFLPVVHQPAPQNNPQA</sequence>
<keyword evidence="5" id="KW-0067">ATP-binding</keyword>
<dbReference type="GO" id="GO:0005886">
    <property type="term" value="C:plasma membrane"/>
    <property type="evidence" value="ECO:0007669"/>
    <property type="project" value="UniProtKB-SubCell"/>
</dbReference>
<evidence type="ECO:0000256" key="5">
    <source>
        <dbReference type="ARBA" id="ARBA00022840"/>
    </source>
</evidence>
<reference evidence="11" key="1">
    <citation type="submission" date="2020-12" db="EMBL/GenBank/DDBJ databases">
        <title>The genome sequence of Inhella sp. 1Y17.</title>
        <authorList>
            <person name="Liu Y."/>
        </authorList>
    </citation>
    <scope>NUCLEOTIDE SEQUENCE</scope>
    <source>
        <strain evidence="11">1Y17</strain>
    </source>
</reference>
<evidence type="ECO:0000256" key="1">
    <source>
        <dbReference type="ARBA" id="ARBA00004651"/>
    </source>
</evidence>
<dbReference type="InterPro" id="IPR027417">
    <property type="entry name" value="P-loop_NTPase"/>
</dbReference>
<dbReference type="GO" id="GO:0015421">
    <property type="term" value="F:ABC-type oligopeptide transporter activity"/>
    <property type="evidence" value="ECO:0007669"/>
    <property type="project" value="TreeGrafter"/>
</dbReference>
<dbReference type="Pfam" id="PF00664">
    <property type="entry name" value="ABC_membrane"/>
    <property type="match status" value="1"/>
</dbReference>
<dbReference type="GO" id="GO:0016887">
    <property type="term" value="F:ATP hydrolysis activity"/>
    <property type="evidence" value="ECO:0007669"/>
    <property type="project" value="InterPro"/>
</dbReference>
<dbReference type="InterPro" id="IPR039421">
    <property type="entry name" value="Type_1_exporter"/>
</dbReference>
<accession>A0A931J4A6</accession>
<gene>
    <name evidence="11" type="ORF">I7X39_14035</name>
</gene>
<dbReference type="PANTHER" id="PTHR43394:SF1">
    <property type="entry name" value="ATP-BINDING CASSETTE SUB-FAMILY B MEMBER 10, MITOCHONDRIAL"/>
    <property type="match status" value="1"/>
</dbReference>
<feature type="transmembrane region" description="Helical" evidence="8">
    <location>
        <begin position="41"/>
        <end position="64"/>
    </location>
</feature>
<keyword evidence="2" id="KW-1003">Cell membrane</keyword>
<feature type="transmembrane region" description="Helical" evidence="8">
    <location>
        <begin position="274"/>
        <end position="295"/>
    </location>
</feature>
<feature type="domain" description="ABC transporter" evidence="9">
    <location>
        <begin position="350"/>
        <end position="581"/>
    </location>
</feature>
<dbReference type="InterPro" id="IPR011527">
    <property type="entry name" value="ABC1_TM_dom"/>
</dbReference>
<dbReference type="Gene3D" id="3.40.50.300">
    <property type="entry name" value="P-loop containing nucleotide triphosphate hydrolases"/>
    <property type="match status" value="1"/>
</dbReference>
<dbReference type="GO" id="GO:0030256">
    <property type="term" value="C:type I protein secretion system complex"/>
    <property type="evidence" value="ECO:0007669"/>
    <property type="project" value="InterPro"/>
</dbReference>
<evidence type="ECO:0000256" key="6">
    <source>
        <dbReference type="ARBA" id="ARBA00022989"/>
    </source>
</evidence>
<feature type="transmembrane region" description="Helical" evidence="8">
    <location>
        <begin position="178"/>
        <end position="198"/>
    </location>
</feature>
<proteinExistence type="predicted"/>
<feature type="transmembrane region" description="Helical" evidence="8">
    <location>
        <begin position="153"/>
        <end position="172"/>
    </location>
</feature>
<dbReference type="CDD" id="cd03246">
    <property type="entry name" value="ABCC_Protease_Secretion"/>
    <property type="match status" value="1"/>
</dbReference>
<evidence type="ECO:0000259" key="10">
    <source>
        <dbReference type="PROSITE" id="PS50929"/>
    </source>
</evidence>
<organism evidence="11 12">
    <name type="scientific">Inhella proteolytica</name>
    <dbReference type="NCBI Taxonomy" id="2795029"/>
    <lineage>
        <taxon>Bacteria</taxon>
        <taxon>Pseudomonadati</taxon>
        <taxon>Pseudomonadota</taxon>
        <taxon>Betaproteobacteria</taxon>
        <taxon>Burkholderiales</taxon>
        <taxon>Sphaerotilaceae</taxon>
        <taxon>Inhella</taxon>
    </lineage>
</organism>
<dbReference type="InterPro" id="IPR003439">
    <property type="entry name" value="ABC_transporter-like_ATP-bd"/>
</dbReference>
<keyword evidence="4" id="KW-0547">Nucleotide-binding</keyword>
<dbReference type="PROSITE" id="PS50929">
    <property type="entry name" value="ABC_TM1F"/>
    <property type="match status" value="1"/>
</dbReference>
<dbReference type="SUPFAM" id="SSF52540">
    <property type="entry name" value="P-loop containing nucleoside triphosphate hydrolases"/>
    <property type="match status" value="1"/>
</dbReference>
<dbReference type="GO" id="GO:0030253">
    <property type="term" value="P:protein secretion by the type I secretion system"/>
    <property type="evidence" value="ECO:0007669"/>
    <property type="project" value="InterPro"/>
</dbReference>
<evidence type="ECO:0000256" key="3">
    <source>
        <dbReference type="ARBA" id="ARBA00022692"/>
    </source>
</evidence>
<name>A0A931J4A6_9BURK</name>
<evidence type="ECO:0000259" key="9">
    <source>
        <dbReference type="PROSITE" id="PS50893"/>
    </source>
</evidence>
<evidence type="ECO:0000313" key="11">
    <source>
        <dbReference type="EMBL" id="MBH9578021.1"/>
    </source>
</evidence>
<dbReference type="PROSITE" id="PS50893">
    <property type="entry name" value="ABC_TRANSPORTER_2"/>
    <property type="match status" value="1"/>
</dbReference>
<keyword evidence="7 8" id="KW-0472">Membrane</keyword>
<feature type="transmembrane region" description="Helical" evidence="8">
    <location>
        <begin position="76"/>
        <end position="95"/>
    </location>
</feature>
<dbReference type="InterPro" id="IPR036640">
    <property type="entry name" value="ABC1_TM_sf"/>
</dbReference>
<dbReference type="RefSeq" id="WP_198111792.1">
    <property type="nucleotide sequence ID" value="NZ_JAEDAK010000009.1"/>
</dbReference>
<comment type="subcellular location">
    <subcellularLocation>
        <location evidence="1">Cell membrane</location>
        <topology evidence="1">Multi-pass membrane protein</topology>
    </subcellularLocation>
</comment>
<evidence type="ECO:0000256" key="4">
    <source>
        <dbReference type="ARBA" id="ARBA00022741"/>
    </source>
</evidence>
<dbReference type="Proteomes" id="UP000613266">
    <property type="component" value="Unassembled WGS sequence"/>
</dbReference>
<dbReference type="InterPro" id="IPR003593">
    <property type="entry name" value="AAA+_ATPase"/>
</dbReference>
<protein>
    <submittedName>
        <fullName evidence="11">Type I secretion system permease/ATPase</fullName>
    </submittedName>
</protein>
<dbReference type="Gene3D" id="1.20.1560.10">
    <property type="entry name" value="ABC transporter type 1, transmembrane domain"/>
    <property type="match status" value="1"/>
</dbReference>
<evidence type="ECO:0000256" key="8">
    <source>
        <dbReference type="SAM" id="Phobius"/>
    </source>
</evidence>
<comment type="caution">
    <text evidence="11">The sequence shown here is derived from an EMBL/GenBank/DDBJ whole genome shotgun (WGS) entry which is preliminary data.</text>
</comment>
<dbReference type="SMART" id="SM00382">
    <property type="entry name" value="AAA"/>
    <property type="match status" value="1"/>
</dbReference>
<evidence type="ECO:0000256" key="7">
    <source>
        <dbReference type="ARBA" id="ARBA00023136"/>
    </source>
</evidence>
<dbReference type="SUPFAM" id="SSF90123">
    <property type="entry name" value="ABC transporter transmembrane region"/>
    <property type="match status" value="1"/>
</dbReference>
<evidence type="ECO:0000313" key="12">
    <source>
        <dbReference type="Proteomes" id="UP000613266"/>
    </source>
</evidence>
<dbReference type="NCBIfam" id="TIGR01842">
    <property type="entry name" value="type_I_sec_PrtD"/>
    <property type="match status" value="1"/>
</dbReference>
<dbReference type="Pfam" id="PF00005">
    <property type="entry name" value="ABC_tran"/>
    <property type="match status" value="1"/>
</dbReference>
<keyword evidence="3 8" id="KW-0812">Transmembrane</keyword>
<feature type="domain" description="ABC transmembrane type-1" evidence="10">
    <location>
        <begin position="42"/>
        <end position="319"/>
    </location>
</feature>
<dbReference type="InterPro" id="IPR017871">
    <property type="entry name" value="ABC_transporter-like_CS"/>
</dbReference>
<dbReference type="PROSITE" id="PS00211">
    <property type="entry name" value="ABC_TRANSPORTER_1"/>
    <property type="match status" value="1"/>
</dbReference>
<dbReference type="PANTHER" id="PTHR43394">
    <property type="entry name" value="ATP-DEPENDENT PERMEASE MDL1, MITOCHONDRIAL"/>
    <property type="match status" value="1"/>
</dbReference>
<keyword evidence="12" id="KW-1185">Reference proteome</keyword>